<feature type="compositionally biased region" description="Polar residues" evidence="1">
    <location>
        <begin position="113"/>
        <end position="123"/>
    </location>
</feature>
<keyword evidence="3" id="KW-1185">Reference proteome</keyword>
<accession>A0ABR1VBN6</accession>
<gene>
    <name evidence="2" type="ORF">PG996_007718</name>
</gene>
<evidence type="ECO:0000313" key="3">
    <source>
        <dbReference type="Proteomes" id="UP001446871"/>
    </source>
</evidence>
<evidence type="ECO:0000256" key="1">
    <source>
        <dbReference type="SAM" id="MobiDB-lite"/>
    </source>
</evidence>
<sequence>MVTHATRDHEIFQRLRGSSAFYVYVALEMNPLAPHSAADVEFVFLSLEAARKRAQSTNQAPQNAPKSRLLLAMDVILKLRQKANDLGRADHIITLKPQPSSRPSMLRGPSPARTGTRSPVTSPALQHLVGVSSLREADAAPTRGTTQLALPVTWEQKCFRSGMTIIINEDGTIR</sequence>
<evidence type="ECO:0000313" key="2">
    <source>
        <dbReference type="EMBL" id="KAK8068606.1"/>
    </source>
</evidence>
<protein>
    <recommendedName>
        <fullName evidence="4">WW domain-containing protein</fullName>
    </recommendedName>
</protein>
<name>A0ABR1VBN6_9PEZI</name>
<reference evidence="2 3" key="1">
    <citation type="submission" date="2023-01" db="EMBL/GenBank/DDBJ databases">
        <title>Analysis of 21 Apiospora genomes using comparative genomics revels a genus with tremendous synthesis potential of carbohydrate active enzymes and secondary metabolites.</title>
        <authorList>
            <person name="Sorensen T."/>
        </authorList>
    </citation>
    <scope>NUCLEOTIDE SEQUENCE [LARGE SCALE GENOMIC DNA]</scope>
    <source>
        <strain evidence="2 3">CBS 83171</strain>
    </source>
</reference>
<evidence type="ECO:0008006" key="4">
    <source>
        <dbReference type="Google" id="ProtNLM"/>
    </source>
</evidence>
<proteinExistence type="predicted"/>
<feature type="region of interest" description="Disordered" evidence="1">
    <location>
        <begin position="95"/>
        <end position="123"/>
    </location>
</feature>
<comment type="caution">
    <text evidence="2">The sequence shown here is derived from an EMBL/GenBank/DDBJ whole genome shotgun (WGS) entry which is preliminary data.</text>
</comment>
<dbReference type="EMBL" id="JAQQWM010000004">
    <property type="protein sequence ID" value="KAK8068606.1"/>
    <property type="molecule type" value="Genomic_DNA"/>
</dbReference>
<organism evidence="2 3">
    <name type="scientific">Apiospora saccharicola</name>
    <dbReference type="NCBI Taxonomy" id="335842"/>
    <lineage>
        <taxon>Eukaryota</taxon>
        <taxon>Fungi</taxon>
        <taxon>Dikarya</taxon>
        <taxon>Ascomycota</taxon>
        <taxon>Pezizomycotina</taxon>
        <taxon>Sordariomycetes</taxon>
        <taxon>Xylariomycetidae</taxon>
        <taxon>Amphisphaeriales</taxon>
        <taxon>Apiosporaceae</taxon>
        <taxon>Apiospora</taxon>
    </lineage>
</organism>
<dbReference type="Proteomes" id="UP001446871">
    <property type="component" value="Unassembled WGS sequence"/>
</dbReference>